<feature type="compositionally biased region" description="Polar residues" evidence="1">
    <location>
        <begin position="756"/>
        <end position="765"/>
    </location>
</feature>
<feature type="region of interest" description="Disordered" evidence="1">
    <location>
        <begin position="368"/>
        <end position="402"/>
    </location>
</feature>
<protein>
    <recommendedName>
        <fullName evidence="4">Zinc finger PHD-type domain-containing protein</fullName>
    </recommendedName>
</protein>
<name>W2S4V2_CYPE1</name>
<dbReference type="Proteomes" id="UP000030752">
    <property type="component" value="Unassembled WGS sequence"/>
</dbReference>
<evidence type="ECO:0000313" key="3">
    <source>
        <dbReference type="Proteomes" id="UP000030752"/>
    </source>
</evidence>
<dbReference type="eggNOG" id="ENOG502SDK4">
    <property type="taxonomic scope" value="Eukaryota"/>
</dbReference>
<evidence type="ECO:0000256" key="1">
    <source>
        <dbReference type="SAM" id="MobiDB-lite"/>
    </source>
</evidence>
<reference evidence="2 3" key="1">
    <citation type="submission" date="2013-03" db="EMBL/GenBank/DDBJ databases">
        <title>The Genome Sequence of Phialophora europaea CBS 101466.</title>
        <authorList>
            <consortium name="The Broad Institute Genomics Platform"/>
            <person name="Cuomo C."/>
            <person name="de Hoog S."/>
            <person name="Gorbushina A."/>
            <person name="Walker B."/>
            <person name="Young S.K."/>
            <person name="Zeng Q."/>
            <person name="Gargeya S."/>
            <person name="Fitzgerald M."/>
            <person name="Haas B."/>
            <person name="Abouelleil A."/>
            <person name="Allen A.W."/>
            <person name="Alvarado L."/>
            <person name="Arachchi H.M."/>
            <person name="Berlin A.M."/>
            <person name="Chapman S.B."/>
            <person name="Gainer-Dewar J."/>
            <person name="Goldberg J."/>
            <person name="Griggs A."/>
            <person name="Gujja S."/>
            <person name="Hansen M."/>
            <person name="Howarth C."/>
            <person name="Imamovic A."/>
            <person name="Ireland A."/>
            <person name="Larimer J."/>
            <person name="McCowan C."/>
            <person name="Murphy C."/>
            <person name="Pearson M."/>
            <person name="Poon T.W."/>
            <person name="Priest M."/>
            <person name="Roberts A."/>
            <person name="Saif S."/>
            <person name="Shea T."/>
            <person name="Sisk P."/>
            <person name="Sykes S."/>
            <person name="Wortman J."/>
            <person name="Nusbaum C."/>
            <person name="Birren B."/>
        </authorList>
    </citation>
    <scope>NUCLEOTIDE SEQUENCE [LARGE SCALE GENOMIC DNA]</scope>
    <source>
        <strain evidence="2 3">CBS 101466</strain>
    </source>
</reference>
<dbReference type="CDD" id="cd21552">
    <property type="entry name" value="VEFS-box_ctSUZ12-like"/>
    <property type="match status" value="1"/>
</dbReference>
<dbReference type="RefSeq" id="XP_008714710.1">
    <property type="nucleotide sequence ID" value="XM_008716488.1"/>
</dbReference>
<gene>
    <name evidence="2" type="ORF">HMPREF1541_02132</name>
</gene>
<keyword evidence="3" id="KW-1185">Reference proteome</keyword>
<dbReference type="EMBL" id="KB822718">
    <property type="protein sequence ID" value="ETN42974.1"/>
    <property type="molecule type" value="Genomic_DNA"/>
</dbReference>
<feature type="region of interest" description="Disordered" evidence="1">
    <location>
        <begin position="733"/>
        <end position="766"/>
    </location>
</feature>
<evidence type="ECO:0000313" key="2">
    <source>
        <dbReference type="EMBL" id="ETN42974.1"/>
    </source>
</evidence>
<dbReference type="InParanoid" id="W2S4V2"/>
<dbReference type="AlphaFoldDB" id="W2S4V2"/>
<sequence>MAQHTLPYHPKSNAYIPSFVSANFAFCREIDIYRQPTFLRRNLRAFLAYHTDACKRQPTAKGHSTWITDFAVRDSADVEVDDSSTANALQPSYEDESDHPTPLVNAISQDALLAKTMDPDFEAPSRRSVRHLTQRIYDDDESELTLAPLSIRKKINFSKNRPPEEERPRKRIKTDRSVKRTKCHCTLTIWDNRDGIAEAAAALIETHMSCMAVWSHTERYGHVVDIEMDKPFRVRAGALKVPTQRKDERTLGISENYFLEFKIWPSSDKAEWPPVPLLGKTDGDVNRPNRFAHNILSGSLVAKYNNLPRQPEADTPLSLFYLDESGAMLRTKYGLEVSGDWRAARITQSPPPLRADLAWAVDDDDQFLGRNKKRPRAESSPKTPPRRRKQLKSSSQLSKKQPKIRYLWEADPSQSHLAQNEYQTTQFEGLYCPACPTYEAGDLLELRFHFLSSHSRFNFILCEEDYNHSTGLLCDALFRVSSTAPSKRRLEIDQDRNNFYFEASTSPFDLATYLGGDSSWTGESPAKSSYKSRIRSQAVRFDSFSGQHSPPSFASAIPDFVPDPLAKLRNEHNGRLPPKHVPEFRVSDRKKHKPVSLIRHTGDNRTLTYDSITHRPTHLSEDAMSETDDERDDQWYIQRHLETLAVDAETYGRSDQKQELFRRWDKHRLEERLDHIEFLSESLVRFVRRNRNWLRHADESLHAAWAHLIGNLKEDRLLDTDVIAGLQNMLLGDDQESSPAEAQTQEDSKAKGKQVETLNPASPSDQLEGAVTVDADVEPATPRAVVATEDPNVALEQLRTKLLLTPPDRCGICQGNIKPELDSIRCAARDCASSGVFFHLKCVRLGNKRAGWSCMACKSEARLKQERDAKGKRKGKAVYRTVNS</sequence>
<dbReference type="HOGENOM" id="CLU_012286_0_0_1"/>
<proteinExistence type="predicted"/>
<dbReference type="GeneID" id="19969471"/>
<organism evidence="2 3">
    <name type="scientific">Cyphellophora europaea (strain CBS 101466)</name>
    <name type="common">Phialophora europaea</name>
    <dbReference type="NCBI Taxonomy" id="1220924"/>
    <lineage>
        <taxon>Eukaryota</taxon>
        <taxon>Fungi</taxon>
        <taxon>Dikarya</taxon>
        <taxon>Ascomycota</taxon>
        <taxon>Pezizomycotina</taxon>
        <taxon>Eurotiomycetes</taxon>
        <taxon>Chaetothyriomycetidae</taxon>
        <taxon>Chaetothyriales</taxon>
        <taxon>Cyphellophoraceae</taxon>
        <taxon>Cyphellophora</taxon>
    </lineage>
</organism>
<dbReference type="OrthoDB" id="166746at2759"/>
<evidence type="ECO:0008006" key="4">
    <source>
        <dbReference type="Google" id="ProtNLM"/>
    </source>
</evidence>
<dbReference type="STRING" id="1220924.W2S4V2"/>
<feature type="region of interest" description="Disordered" evidence="1">
    <location>
        <begin position="81"/>
        <end position="101"/>
    </location>
</feature>
<accession>W2S4V2</accession>
<dbReference type="VEuPathDB" id="FungiDB:HMPREF1541_02132"/>